<comment type="caution">
    <text evidence="2">The sequence shown here is derived from an EMBL/GenBank/DDBJ whole genome shotgun (WGS) entry which is preliminary data.</text>
</comment>
<dbReference type="AlphaFoldDB" id="A0A1H2U8H9"/>
<dbReference type="RefSeq" id="WP_016420005.1">
    <property type="nucleotide sequence ID" value="NZ_FNND01000002.1"/>
</dbReference>
<evidence type="ECO:0000256" key="1">
    <source>
        <dbReference type="SAM" id="Phobius"/>
    </source>
</evidence>
<accession>A0A1H2U8H9</accession>
<dbReference type="PANTHER" id="PTHR43044:SF1">
    <property type="entry name" value="QUINOL:CYTOCHROME C OXIDOREDUCTASE QUINONE-BINDING SUBUNIT 2"/>
    <property type="match status" value="1"/>
</dbReference>
<sequence length="414" mass="47304">MYSFSSKIKLTALISMIVGLVAVIYSFIATPSSVADLHQGGEAVHDPAHLEHMLHMLQNKPWAALYVAALFFLLISLGVLAFYAINRAAQAGWAPILFRVMEGITGYLPVGALIFFVLLVCSGLHLNHLFIWMDPQVVSHDTVIQGKTGYLNVPMFLVRAAVYLLGWIAYRQITRKLSLQQDEATDNRPFIKAFKWSAGFLVFFLVTESMMSWDWVMSVDPHWFSTLFGWYVFGSFITCAIAAIILVTVTLKKQGYLEHVNDSHLHDLAKYLFGFSIFWTYLWFSQYLLYWYSNIPEEVTYFVTRLENFEPIVLGMLAINFLLPLLILVDSDIKRKPWVVGTMAVVILIGHYMDFFNMIMPATVGREWSIGAAEIGSLLFFFGLFTYVTFYTLTKAPLVEKRHPLMGESEHFHY</sequence>
<evidence type="ECO:0000313" key="3">
    <source>
        <dbReference type="Proteomes" id="UP000182771"/>
    </source>
</evidence>
<feature type="transmembrane region" description="Helical" evidence="1">
    <location>
        <begin position="368"/>
        <end position="393"/>
    </location>
</feature>
<organism evidence="2 3">
    <name type="scientific">Capnocytophaga granulosa</name>
    <dbReference type="NCBI Taxonomy" id="45242"/>
    <lineage>
        <taxon>Bacteria</taxon>
        <taxon>Pseudomonadati</taxon>
        <taxon>Bacteroidota</taxon>
        <taxon>Flavobacteriia</taxon>
        <taxon>Flavobacteriales</taxon>
        <taxon>Flavobacteriaceae</taxon>
        <taxon>Capnocytophaga</taxon>
    </lineage>
</organism>
<name>A0A1H2U8H9_9FLAO</name>
<evidence type="ECO:0000313" key="2">
    <source>
        <dbReference type="EMBL" id="SDW51744.1"/>
    </source>
</evidence>
<proteinExistence type="predicted"/>
<dbReference type="EMBL" id="FNND01000002">
    <property type="protein sequence ID" value="SDW51744.1"/>
    <property type="molecule type" value="Genomic_DNA"/>
</dbReference>
<keyword evidence="1" id="KW-0472">Membrane</keyword>
<keyword evidence="1" id="KW-0812">Transmembrane</keyword>
<feature type="transmembrane region" description="Helical" evidence="1">
    <location>
        <begin position="150"/>
        <end position="170"/>
    </location>
</feature>
<feature type="transmembrane region" description="Helical" evidence="1">
    <location>
        <begin position="338"/>
        <end position="356"/>
    </location>
</feature>
<feature type="transmembrane region" description="Helical" evidence="1">
    <location>
        <begin position="271"/>
        <end position="292"/>
    </location>
</feature>
<protein>
    <submittedName>
        <fullName evidence="2">Quinol:cytochrome c oxidoreductase quinone-binding subunit 2</fullName>
    </submittedName>
</protein>
<dbReference type="OrthoDB" id="140980at2"/>
<keyword evidence="1" id="KW-1133">Transmembrane helix</keyword>
<feature type="transmembrane region" description="Helical" evidence="1">
    <location>
        <begin position="106"/>
        <end position="130"/>
    </location>
</feature>
<feature type="transmembrane region" description="Helical" evidence="1">
    <location>
        <begin position="63"/>
        <end position="85"/>
    </location>
</feature>
<dbReference type="GeneID" id="85016522"/>
<feature type="transmembrane region" description="Helical" evidence="1">
    <location>
        <begin position="312"/>
        <end position="329"/>
    </location>
</feature>
<feature type="transmembrane region" description="Helical" evidence="1">
    <location>
        <begin position="12"/>
        <end position="29"/>
    </location>
</feature>
<gene>
    <name evidence="2" type="ORF">SAMN05444420_102433</name>
</gene>
<reference evidence="2 3" key="1">
    <citation type="submission" date="2016-10" db="EMBL/GenBank/DDBJ databases">
        <authorList>
            <person name="Varghese N."/>
            <person name="Submissions S."/>
        </authorList>
    </citation>
    <scope>NUCLEOTIDE SEQUENCE [LARGE SCALE GENOMIC DNA]</scope>
    <source>
        <strain evidence="2 3">DSM 11449</strain>
    </source>
</reference>
<feature type="transmembrane region" description="Helical" evidence="1">
    <location>
        <begin position="228"/>
        <end position="251"/>
    </location>
</feature>
<dbReference type="Proteomes" id="UP000182771">
    <property type="component" value="Unassembled WGS sequence"/>
</dbReference>
<feature type="transmembrane region" description="Helical" evidence="1">
    <location>
        <begin position="196"/>
        <end position="216"/>
    </location>
</feature>
<dbReference type="PANTHER" id="PTHR43044">
    <property type="match status" value="1"/>
</dbReference>
<keyword evidence="3" id="KW-1185">Reference proteome</keyword>